<dbReference type="PANTHER" id="PTHR32282:SF29">
    <property type="entry name" value="PENICILLIN-BINDING PROTEIN 1A"/>
    <property type="match status" value="1"/>
</dbReference>
<keyword evidence="11" id="KW-0511">Multifunctional enzyme</keyword>
<keyword evidence="10" id="KW-0573">Peptidoglycan synthesis</keyword>
<reference evidence="19" key="1">
    <citation type="submission" date="2015-01" db="EMBL/GenBank/DDBJ databases">
        <authorList>
            <person name="Andreevskaya M."/>
        </authorList>
    </citation>
    <scope>NUCLEOTIDE SEQUENCE [LARGE SCALE GENOMIC DNA]</scope>
    <source>
        <strain evidence="19">MKFS47</strain>
    </source>
</reference>
<dbReference type="GO" id="GO:0009252">
    <property type="term" value="P:peptidoglycan biosynthetic process"/>
    <property type="evidence" value="ECO:0007669"/>
    <property type="project" value="UniProtKB-KW"/>
</dbReference>
<dbReference type="GO" id="GO:0008955">
    <property type="term" value="F:peptidoglycan glycosyltransferase activity"/>
    <property type="evidence" value="ECO:0007669"/>
    <property type="project" value="UniProtKB-EC"/>
</dbReference>
<keyword evidence="3" id="KW-0964">Secreted</keyword>
<evidence type="ECO:0000256" key="8">
    <source>
        <dbReference type="ARBA" id="ARBA00022801"/>
    </source>
</evidence>
<dbReference type="AlphaFoldDB" id="A0A0D6DVE9"/>
<keyword evidence="6" id="KW-0328">Glycosyltransferase</keyword>
<dbReference type="Proteomes" id="UP000033166">
    <property type="component" value="Chromosome I"/>
</dbReference>
<dbReference type="GO" id="GO:0008360">
    <property type="term" value="P:regulation of cell shape"/>
    <property type="evidence" value="ECO:0007669"/>
    <property type="project" value="UniProtKB-KW"/>
</dbReference>
<dbReference type="Pfam" id="PF00905">
    <property type="entry name" value="Transpeptidase"/>
    <property type="match status" value="1"/>
</dbReference>
<dbReference type="GO" id="GO:0009002">
    <property type="term" value="F:serine-type D-Ala-D-Ala carboxypeptidase activity"/>
    <property type="evidence" value="ECO:0007669"/>
    <property type="project" value="UniProtKB-EC"/>
</dbReference>
<organism evidence="18 19">
    <name type="scientific">Pseudolactococcus piscium MKFS47</name>
    <dbReference type="NCBI Taxonomy" id="297352"/>
    <lineage>
        <taxon>Bacteria</taxon>
        <taxon>Bacillati</taxon>
        <taxon>Bacillota</taxon>
        <taxon>Bacilli</taxon>
        <taxon>Lactobacillales</taxon>
        <taxon>Streptococcaceae</taxon>
        <taxon>Pseudolactococcus</taxon>
    </lineage>
</organism>
<keyword evidence="15" id="KW-1133">Transmembrane helix</keyword>
<evidence type="ECO:0000256" key="12">
    <source>
        <dbReference type="ARBA" id="ARBA00023316"/>
    </source>
</evidence>
<dbReference type="RefSeq" id="WP_231858772.1">
    <property type="nucleotide sequence ID" value="NZ_LN774769.1"/>
</dbReference>
<evidence type="ECO:0000256" key="6">
    <source>
        <dbReference type="ARBA" id="ARBA00022676"/>
    </source>
</evidence>
<dbReference type="NCBIfam" id="TIGR02074">
    <property type="entry name" value="PBP_1a_fam"/>
    <property type="match status" value="1"/>
</dbReference>
<evidence type="ECO:0000259" key="16">
    <source>
        <dbReference type="Pfam" id="PF00905"/>
    </source>
</evidence>
<dbReference type="InterPro" id="IPR012338">
    <property type="entry name" value="Beta-lactam/transpept-like"/>
</dbReference>
<keyword evidence="5" id="KW-0645">Protease</keyword>
<accession>A0A0D6DVE9</accession>
<dbReference type="GO" id="GO:0030288">
    <property type="term" value="C:outer membrane-bounded periplasmic space"/>
    <property type="evidence" value="ECO:0007669"/>
    <property type="project" value="TreeGrafter"/>
</dbReference>
<evidence type="ECO:0000256" key="15">
    <source>
        <dbReference type="SAM" id="Phobius"/>
    </source>
</evidence>
<feature type="transmembrane region" description="Helical" evidence="15">
    <location>
        <begin position="21"/>
        <end position="48"/>
    </location>
</feature>
<comment type="catalytic activity">
    <reaction evidence="14">
        <text>[GlcNAc-(1-&gt;4)-Mur2Ac(oyl-L-Ala-gamma-D-Glu-L-Lys-D-Ala-D-Ala)](n)-di-trans,octa-cis-undecaprenyl diphosphate + beta-D-GlcNAc-(1-&gt;4)-Mur2Ac(oyl-L-Ala-gamma-D-Glu-L-Lys-D-Ala-D-Ala)-di-trans,octa-cis-undecaprenyl diphosphate = [GlcNAc-(1-&gt;4)-Mur2Ac(oyl-L-Ala-gamma-D-Glu-L-Lys-D-Ala-D-Ala)](n+1)-di-trans,octa-cis-undecaprenyl diphosphate + di-trans,octa-cis-undecaprenyl diphosphate + H(+)</text>
        <dbReference type="Rhea" id="RHEA:23708"/>
        <dbReference type="Rhea" id="RHEA-COMP:9602"/>
        <dbReference type="Rhea" id="RHEA-COMP:9603"/>
        <dbReference type="ChEBI" id="CHEBI:15378"/>
        <dbReference type="ChEBI" id="CHEBI:58405"/>
        <dbReference type="ChEBI" id="CHEBI:60033"/>
        <dbReference type="ChEBI" id="CHEBI:78435"/>
        <dbReference type="EC" id="2.4.99.28"/>
    </reaction>
</comment>
<dbReference type="STRING" id="1364.LP2241_20193"/>
<dbReference type="Gene3D" id="3.40.710.10">
    <property type="entry name" value="DD-peptidase/beta-lactamase superfamily"/>
    <property type="match status" value="1"/>
</dbReference>
<evidence type="ECO:0000256" key="1">
    <source>
        <dbReference type="ARBA" id="ARBA00007090"/>
    </source>
</evidence>
<feature type="domain" description="Penicillin-binding protein transpeptidase" evidence="16">
    <location>
        <begin position="344"/>
        <end position="617"/>
    </location>
</feature>
<dbReference type="Gene3D" id="1.10.3810.10">
    <property type="entry name" value="Biosynthetic peptidoglycan transglycosylase-like"/>
    <property type="match status" value="1"/>
</dbReference>
<dbReference type="GO" id="GO:0008658">
    <property type="term" value="F:penicillin binding"/>
    <property type="evidence" value="ECO:0007669"/>
    <property type="project" value="InterPro"/>
</dbReference>
<dbReference type="GO" id="GO:0071555">
    <property type="term" value="P:cell wall organization"/>
    <property type="evidence" value="ECO:0007669"/>
    <property type="project" value="UniProtKB-KW"/>
</dbReference>
<evidence type="ECO:0000256" key="13">
    <source>
        <dbReference type="ARBA" id="ARBA00034000"/>
    </source>
</evidence>
<evidence type="ECO:0000313" key="19">
    <source>
        <dbReference type="Proteomes" id="UP000033166"/>
    </source>
</evidence>
<dbReference type="GO" id="GO:0006508">
    <property type="term" value="P:proteolysis"/>
    <property type="evidence" value="ECO:0007669"/>
    <property type="project" value="UniProtKB-KW"/>
</dbReference>
<keyword evidence="12" id="KW-0961">Cell wall biogenesis/degradation</keyword>
<comment type="catalytic activity">
    <reaction evidence="13">
        <text>Preferential cleavage: (Ac)2-L-Lys-D-Ala-|-D-Ala. Also transpeptidation of peptidyl-alanyl moieties that are N-acyl substituents of D-alanine.</text>
        <dbReference type="EC" id="3.4.16.4"/>
    </reaction>
</comment>
<dbReference type="EMBL" id="LN774769">
    <property type="protein sequence ID" value="CEN27743.1"/>
    <property type="molecule type" value="Genomic_DNA"/>
</dbReference>
<keyword evidence="8" id="KW-0378">Hydrolase</keyword>
<dbReference type="HOGENOM" id="CLU_006354_2_5_9"/>
<evidence type="ECO:0000256" key="3">
    <source>
        <dbReference type="ARBA" id="ARBA00022525"/>
    </source>
</evidence>
<evidence type="ECO:0000256" key="4">
    <source>
        <dbReference type="ARBA" id="ARBA00022645"/>
    </source>
</evidence>
<evidence type="ECO:0000256" key="14">
    <source>
        <dbReference type="ARBA" id="ARBA00049902"/>
    </source>
</evidence>
<protein>
    <submittedName>
        <fullName evidence="18">Penicillin-binding protein 1A</fullName>
    </submittedName>
</protein>
<keyword evidence="9" id="KW-0133">Cell shape</keyword>
<dbReference type="SUPFAM" id="SSF56601">
    <property type="entry name" value="beta-lactamase/transpeptidase-like"/>
    <property type="match status" value="1"/>
</dbReference>
<evidence type="ECO:0000256" key="7">
    <source>
        <dbReference type="ARBA" id="ARBA00022679"/>
    </source>
</evidence>
<evidence type="ECO:0000256" key="9">
    <source>
        <dbReference type="ARBA" id="ARBA00022960"/>
    </source>
</evidence>
<evidence type="ECO:0000256" key="5">
    <source>
        <dbReference type="ARBA" id="ARBA00022670"/>
    </source>
</evidence>
<sequence>MTHISNLQQNRQKSKLRVLKVIKWLLISIFTAIILAFAVGVGLFVYYAKDAPALEESKLQSKPSPVIYDKDGQVLADLGVEKRELAKTKDIPLALVDAVTSIEDHRFFKHRGVDPIRIISSVIHNTQNDSMQGGSTLTQQLIKLSFYSTKSEDATIQRKAQEAWMAVNLERQNTKEEIITYYINKTYLGNGYYGMLTASKSYFGKALTDLDLSQIALLAGMPQAPNSYDPYAHPEAAKERRDMVLGAMYRYKKITKKQMDEAIAKPITDGLQAPSIHKSIPSYLDNYIKQVIEEVQDKTGLDVDKSGLKIYTPLDNAAQQRLWDIFNTDQYVAFPDDLFQVASTIIDVDSGAVVAQLGGRKQPTDVTFGLNQAVQTNRDWGSTMKPPTDYAPAYEYGVYKSTGDIINDSWYTYPGTNTPVYNWDKLYQGNITVRKAVWGSRNIPAIKTLAAVGLDKSQKFLEGLGINYPNMQYSNAISSNNHDDSPTYDSSKYGASSENMAAAYAAFSSGGIYTKPYYVNKIVDADGKETVFKPARSRAMKATTAYTVTDILKGVITNGTMTNGVIPGLHQAGKTGTSNYSDALYSQAMANIDGPYDGSSLAPDENFVGYTPKYSMAVWSGYQNGLTPVWGSKLYLALDVYREMMAYLASTTDNPDWTMPEGIQKTGSELTITK</sequence>
<keyword evidence="15" id="KW-0472">Membrane</keyword>
<proteinExistence type="inferred from homology"/>
<keyword evidence="7" id="KW-0808">Transferase</keyword>
<name>A0A0D6DVE9_9LACT</name>
<dbReference type="InterPro" id="IPR036950">
    <property type="entry name" value="PBP_transglycosylase"/>
</dbReference>
<evidence type="ECO:0000256" key="10">
    <source>
        <dbReference type="ARBA" id="ARBA00022984"/>
    </source>
</evidence>
<dbReference type="KEGG" id="lpk:LACPI_0543"/>
<dbReference type="InterPro" id="IPR001264">
    <property type="entry name" value="Glyco_trans_51"/>
</dbReference>
<comment type="similarity">
    <text evidence="1">In the C-terminal section; belongs to the transpeptidase family.</text>
</comment>
<gene>
    <name evidence="18" type="ORF">LACPI_0543</name>
</gene>
<keyword evidence="4" id="KW-0121">Carboxypeptidase</keyword>
<comment type="similarity">
    <text evidence="2">In the N-terminal section; belongs to the glycosyltransferase 51 family.</text>
</comment>
<dbReference type="Pfam" id="PF00912">
    <property type="entry name" value="Transgly"/>
    <property type="match status" value="1"/>
</dbReference>
<evidence type="ECO:0000259" key="17">
    <source>
        <dbReference type="Pfam" id="PF00912"/>
    </source>
</evidence>
<dbReference type="SUPFAM" id="SSF53955">
    <property type="entry name" value="Lysozyme-like"/>
    <property type="match status" value="1"/>
</dbReference>
<dbReference type="PANTHER" id="PTHR32282">
    <property type="entry name" value="BINDING PROTEIN TRANSPEPTIDASE, PUTATIVE-RELATED"/>
    <property type="match status" value="1"/>
</dbReference>
<evidence type="ECO:0000256" key="11">
    <source>
        <dbReference type="ARBA" id="ARBA00023268"/>
    </source>
</evidence>
<dbReference type="InterPro" id="IPR023346">
    <property type="entry name" value="Lysozyme-like_dom_sf"/>
</dbReference>
<evidence type="ECO:0000256" key="2">
    <source>
        <dbReference type="ARBA" id="ARBA00007739"/>
    </source>
</evidence>
<dbReference type="InterPro" id="IPR050396">
    <property type="entry name" value="Glycosyltr_51/Transpeptidase"/>
</dbReference>
<feature type="domain" description="Glycosyl transferase family 51" evidence="17">
    <location>
        <begin position="72"/>
        <end position="248"/>
    </location>
</feature>
<dbReference type="FunFam" id="1.10.3810.10:FF:000001">
    <property type="entry name" value="Penicillin-binding protein 1A"/>
    <property type="match status" value="1"/>
</dbReference>
<evidence type="ECO:0000313" key="18">
    <source>
        <dbReference type="EMBL" id="CEN27743.1"/>
    </source>
</evidence>
<keyword evidence="15" id="KW-0812">Transmembrane</keyword>
<dbReference type="InterPro" id="IPR001460">
    <property type="entry name" value="PCN-bd_Tpept"/>
</dbReference>